<evidence type="ECO:0000313" key="4">
    <source>
        <dbReference type="EMBL" id="GCC23438.1"/>
    </source>
</evidence>
<dbReference type="GO" id="GO:0007160">
    <property type="term" value="P:cell-matrix adhesion"/>
    <property type="evidence" value="ECO:0007669"/>
    <property type="project" value="TreeGrafter"/>
</dbReference>
<dbReference type="STRING" id="137246.A0A401RZB4"/>
<dbReference type="InterPro" id="IPR042381">
    <property type="entry name" value="CD96"/>
</dbReference>
<dbReference type="Pfam" id="PF07686">
    <property type="entry name" value="V-set"/>
    <property type="match status" value="1"/>
</dbReference>
<keyword evidence="1" id="KW-0472">Membrane</keyword>
<keyword evidence="1" id="KW-1133">Transmembrane helix</keyword>
<evidence type="ECO:0000313" key="5">
    <source>
        <dbReference type="Proteomes" id="UP000287033"/>
    </source>
</evidence>
<reference evidence="4 5" key="1">
    <citation type="journal article" date="2018" name="Nat. Ecol. Evol.">
        <title>Shark genomes provide insights into elasmobranch evolution and the origin of vertebrates.</title>
        <authorList>
            <person name="Hara Y"/>
            <person name="Yamaguchi K"/>
            <person name="Onimaru K"/>
            <person name="Kadota M"/>
            <person name="Koyanagi M"/>
            <person name="Keeley SD"/>
            <person name="Tatsumi K"/>
            <person name="Tanaka K"/>
            <person name="Motone F"/>
            <person name="Kageyama Y"/>
            <person name="Nozu R"/>
            <person name="Adachi N"/>
            <person name="Nishimura O"/>
            <person name="Nakagawa R"/>
            <person name="Tanegashima C"/>
            <person name="Kiyatake I"/>
            <person name="Matsumoto R"/>
            <person name="Murakumo K"/>
            <person name="Nishida K"/>
            <person name="Terakita A"/>
            <person name="Kuratani S"/>
            <person name="Sato K"/>
            <person name="Hyodo S Kuraku.S."/>
        </authorList>
    </citation>
    <scope>NUCLEOTIDE SEQUENCE [LARGE SCALE GENOMIC DNA]</scope>
</reference>
<comment type="caution">
    <text evidence="4">The sequence shown here is derived from an EMBL/GenBank/DDBJ whole genome shotgun (WGS) entry which is preliminary data.</text>
</comment>
<keyword evidence="5" id="KW-1185">Reference proteome</keyword>
<feature type="domain" description="Ig-like" evidence="3">
    <location>
        <begin position="357"/>
        <end position="443"/>
    </location>
</feature>
<gene>
    <name evidence="4" type="ORF">chiPu_0001834</name>
</gene>
<feature type="domain" description="Ig-like" evidence="3">
    <location>
        <begin position="10"/>
        <end position="135"/>
    </location>
</feature>
<dbReference type="EMBL" id="BEZZ01000030">
    <property type="protein sequence ID" value="GCC23438.1"/>
    <property type="molecule type" value="Genomic_DNA"/>
</dbReference>
<sequence length="641" mass="70107">MAAQVKNGHPLLCLLVLTNLIQGLRGISIDYDQTVTASPGENITLKCILNGGNYTTIVQVQWSNESNHDSGAFLVANHRYGSYRTMESVKFESTSPTNGTGNIHFTNVQVSSSGTYTCTFITFPTGSLKASTILTVLEEVNSQDNVSPVVFEAMVNSTVQLPCGFNIPAWQNISLVWFRKSNGTVEKLTQSNSLGSEINISSQYQDRIQLGTNYSLEINPVLAVDDGEFICQVTTLDDQRTNITTKVNVFAEPTTPEIHEELNYFPLTKLHLNVTCISQRAYPEPNITFYVDGLPLQDGDNDVVIESVILLDSSGLYEVKQRLSLETETNHWKFLWCEAVFLLPGNESRMMHSKMIPLNNYLSRIEFTPEGPYDVFLEDTLNISCHVNSSVTPHYKWTKVNGTVSSSNPLILKNITEETTGIYVCDVNIPGTNLHHSSYINVTIKSNESYTRSGSTTMMQLSIATGSATISENSPSTVLLTNAGLSTTIQSSQTSAAFGSSTSVAIASSSSHGPSTTIGLSTSEKQFTTIQSSISFGLTNGTESSLENTELPFNGTTLYSTANYGNETTLINMDDKDTEGTVSVAVVIMVILILVICTAILPYLIKYWQVRKKMNGPPPFKPPPPPIKYTAIQVSPQGEVN</sequence>
<feature type="signal peptide" evidence="2">
    <location>
        <begin position="1"/>
        <end position="26"/>
    </location>
</feature>
<dbReference type="PROSITE" id="PS50835">
    <property type="entry name" value="IG_LIKE"/>
    <property type="match status" value="3"/>
</dbReference>
<dbReference type="InterPro" id="IPR003599">
    <property type="entry name" value="Ig_sub"/>
</dbReference>
<dbReference type="PANTHER" id="PTHR15317">
    <property type="entry name" value="T-CELL SURFACE PROTEIN TACTILE"/>
    <property type="match status" value="1"/>
</dbReference>
<dbReference type="OrthoDB" id="9944279at2759"/>
<dbReference type="InterPro" id="IPR007110">
    <property type="entry name" value="Ig-like_dom"/>
</dbReference>
<evidence type="ECO:0000256" key="1">
    <source>
        <dbReference type="SAM" id="Phobius"/>
    </source>
</evidence>
<dbReference type="Gene3D" id="2.60.40.10">
    <property type="entry name" value="Immunoglobulins"/>
    <property type="match status" value="4"/>
</dbReference>
<dbReference type="Proteomes" id="UP000287033">
    <property type="component" value="Unassembled WGS sequence"/>
</dbReference>
<feature type="transmembrane region" description="Helical" evidence="1">
    <location>
        <begin position="582"/>
        <end position="605"/>
    </location>
</feature>
<organism evidence="4 5">
    <name type="scientific">Chiloscyllium punctatum</name>
    <name type="common">Brownbanded bambooshark</name>
    <name type="synonym">Hemiscyllium punctatum</name>
    <dbReference type="NCBI Taxonomy" id="137246"/>
    <lineage>
        <taxon>Eukaryota</taxon>
        <taxon>Metazoa</taxon>
        <taxon>Chordata</taxon>
        <taxon>Craniata</taxon>
        <taxon>Vertebrata</taxon>
        <taxon>Chondrichthyes</taxon>
        <taxon>Elasmobranchii</taxon>
        <taxon>Galeomorphii</taxon>
        <taxon>Galeoidea</taxon>
        <taxon>Orectolobiformes</taxon>
        <taxon>Hemiscylliidae</taxon>
        <taxon>Chiloscyllium</taxon>
    </lineage>
</organism>
<protein>
    <recommendedName>
        <fullName evidence="3">Ig-like domain-containing protein</fullName>
    </recommendedName>
</protein>
<dbReference type="InterPro" id="IPR036179">
    <property type="entry name" value="Ig-like_dom_sf"/>
</dbReference>
<dbReference type="Pfam" id="PF13895">
    <property type="entry name" value="Ig_2"/>
    <property type="match status" value="1"/>
</dbReference>
<dbReference type="SMART" id="SM00409">
    <property type="entry name" value="IG"/>
    <property type="match status" value="3"/>
</dbReference>
<accession>A0A401RZB4</accession>
<dbReference type="SUPFAM" id="SSF48726">
    <property type="entry name" value="Immunoglobulin"/>
    <property type="match status" value="3"/>
</dbReference>
<dbReference type="InterPro" id="IPR013106">
    <property type="entry name" value="Ig_V-set"/>
</dbReference>
<feature type="domain" description="Ig-like" evidence="3">
    <location>
        <begin position="156"/>
        <end position="248"/>
    </location>
</feature>
<dbReference type="OMA" id="QIENKSM"/>
<name>A0A401RZB4_CHIPU</name>
<dbReference type="InterPro" id="IPR003598">
    <property type="entry name" value="Ig_sub2"/>
</dbReference>
<evidence type="ECO:0000259" key="3">
    <source>
        <dbReference type="PROSITE" id="PS50835"/>
    </source>
</evidence>
<dbReference type="AlphaFoldDB" id="A0A401RZB4"/>
<dbReference type="SMART" id="SM00406">
    <property type="entry name" value="IGv"/>
    <property type="match status" value="2"/>
</dbReference>
<dbReference type="PANTHER" id="PTHR15317:SF1">
    <property type="entry name" value="T-CELL SURFACE PROTEIN TACTILE"/>
    <property type="match status" value="1"/>
</dbReference>
<dbReference type="InterPro" id="IPR013783">
    <property type="entry name" value="Ig-like_fold"/>
</dbReference>
<evidence type="ECO:0000256" key="2">
    <source>
        <dbReference type="SAM" id="SignalP"/>
    </source>
</evidence>
<dbReference type="SMART" id="SM00408">
    <property type="entry name" value="IGc2"/>
    <property type="match status" value="3"/>
</dbReference>
<keyword evidence="1" id="KW-0812">Transmembrane</keyword>
<feature type="chain" id="PRO_5019208967" description="Ig-like domain-containing protein" evidence="2">
    <location>
        <begin position="27"/>
        <end position="641"/>
    </location>
</feature>
<keyword evidence="2" id="KW-0732">Signal</keyword>
<dbReference type="GO" id="GO:0006954">
    <property type="term" value="P:inflammatory response"/>
    <property type="evidence" value="ECO:0007669"/>
    <property type="project" value="TreeGrafter"/>
</dbReference>
<proteinExistence type="predicted"/>